<evidence type="ECO:0000256" key="4">
    <source>
        <dbReference type="ARBA" id="ARBA00022729"/>
    </source>
</evidence>
<proteinExistence type="inferred from homology"/>
<name>A0A841IHV2_9ACTN</name>
<dbReference type="Pfam" id="PF01547">
    <property type="entry name" value="SBP_bac_1"/>
    <property type="match status" value="1"/>
</dbReference>
<evidence type="ECO:0000313" key="5">
    <source>
        <dbReference type="EMBL" id="MBB6118339.1"/>
    </source>
</evidence>
<dbReference type="PANTHER" id="PTHR43649:SF31">
    <property type="entry name" value="SN-GLYCEROL-3-PHOSPHATE-BINDING PERIPLASMIC PROTEIN UGPB"/>
    <property type="match status" value="1"/>
</dbReference>
<dbReference type="SUPFAM" id="SSF53850">
    <property type="entry name" value="Periplasmic binding protein-like II"/>
    <property type="match status" value="1"/>
</dbReference>
<dbReference type="PANTHER" id="PTHR43649">
    <property type="entry name" value="ARABINOSE-BINDING PROTEIN-RELATED"/>
    <property type="match status" value="1"/>
</dbReference>
<evidence type="ECO:0000256" key="2">
    <source>
        <dbReference type="ARBA" id="ARBA00008520"/>
    </source>
</evidence>
<reference evidence="5 6" key="1">
    <citation type="submission" date="2020-08" db="EMBL/GenBank/DDBJ databases">
        <title>Genomic Encyclopedia of Type Strains, Phase III (KMG-III): the genomes of soil and plant-associated and newly described type strains.</title>
        <authorList>
            <person name="Whitman W."/>
        </authorList>
    </citation>
    <scope>NUCLEOTIDE SEQUENCE [LARGE SCALE GENOMIC DNA]</scope>
    <source>
        <strain evidence="5 6">CECT 8712</strain>
    </source>
</reference>
<gene>
    <name evidence="5" type="ORF">FHS13_000267</name>
</gene>
<dbReference type="InterPro" id="IPR006311">
    <property type="entry name" value="TAT_signal"/>
</dbReference>
<evidence type="ECO:0000256" key="3">
    <source>
        <dbReference type="ARBA" id="ARBA00022448"/>
    </source>
</evidence>
<protein>
    <submittedName>
        <fullName evidence="5">Putative aldouronate transport system substrate-binding protein</fullName>
    </submittedName>
</protein>
<dbReference type="RefSeq" id="WP_184286068.1">
    <property type="nucleotide sequence ID" value="NZ_JACHJO010000001.1"/>
</dbReference>
<dbReference type="InterPro" id="IPR006059">
    <property type="entry name" value="SBP"/>
</dbReference>
<evidence type="ECO:0000313" key="6">
    <source>
        <dbReference type="Proteomes" id="UP000536604"/>
    </source>
</evidence>
<dbReference type="Gene3D" id="3.40.190.10">
    <property type="entry name" value="Periplasmic binding protein-like II"/>
    <property type="match status" value="1"/>
</dbReference>
<keyword evidence="3" id="KW-0813">Transport</keyword>
<sequence length="556" mass="61250">MPPTPRASRFALPSPTRRRFLGMAGAAAVLSSGVLPACSSGSGGSGGGSASEATSLDGLIPTYIPFEGVSPDIPGVGGAPDGFTAYPTEFVPAVPEPRGRGGHYTAMTPLWGPVPPGLGNNSFLDHVNERMGTTVEFNFQDGNTVIDKMNAVIAGRDVADITMIPDWVVNLIPQFNRAVGELFEDLTPHLAGDAAAAYPLLANLDSDAWRWNVFNGKLQGVPWPAEPFGNWVLYRRDLLEEYGLEAPASPDDLFAIGEEVNDPDNNRWAFGDFNLTMRQIFGAPKQWRYENGELVHMFETEEWRASIEYMRKVFDAGLVHPDIVAKGDNAKELLNSGQILFNQDGIGAWHEAYGQMLGDSPDFRLDLMPVFGAQGGDPVLHGNDPSAQSVFVRKGMDPEQVEEVLNVINFCAAPYGTREYMDYRYGAEGVHHELDDQGAPQLTDLGHKEVNDGYYFISGRPQAVTESQYPDFVQWKTDWYNHAVQYAEEDPFAGIRIQRPERFSAAETPMADKVEDIIRGREGLDQLDQAVADWRRDGGDEGREFYLEVLGEHGRD</sequence>
<dbReference type="EMBL" id="JACHJO010000001">
    <property type="protein sequence ID" value="MBB6118339.1"/>
    <property type="molecule type" value="Genomic_DNA"/>
</dbReference>
<comment type="caution">
    <text evidence="5">The sequence shown here is derived from an EMBL/GenBank/DDBJ whole genome shotgun (WGS) entry which is preliminary data.</text>
</comment>
<keyword evidence="6" id="KW-1185">Reference proteome</keyword>
<dbReference type="InterPro" id="IPR050490">
    <property type="entry name" value="Bact_solute-bd_prot1"/>
</dbReference>
<comment type="similarity">
    <text evidence="2">Belongs to the bacterial solute-binding protein 1 family.</text>
</comment>
<evidence type="ECO:0000256" key="1">
    <source>
        <dbReference type="ARBA" id="ARBA00004196"/>
    </source>
</evidence>
<accession>A0A841IHV2</accession>
<dbReference type="PROSITE" id="PS51318">
    <property type="entry name" value="TAT"/>
    <property type="match status" value="1"/>
</dbReference>
<organism evidence="5 6">
    <name type="scientific">Nocardiopsis algeriensis</name>
    <dbReference type="NCBI Taxonomy" id="1478215"/>
    <lineage>
        <taxon>Bacteria</taxon>
        <taxon>Bacillati</taxon>
        <taxon>Actinomycetota</taxon>
        <taxon>Actinomycetes</taxon>
        <taxon>Streptosporangiales</taxon>
        <taxon>Nocardiopsidaceae</taxon>
        <taxon>Nocardiopsis</taxon>
    </lineage>
</organism>
<comment type="subcellular location">
    <subcellularLocation>
        <location evidence="1">Cell envelope</location>
    </subcellularLocation>
</comment>
<keyword evidence="4" id="KW-0732">Signal</keyword>
<dbReference type="AlphaFoldDB" id="A0A841IHV2"/>
<dbReference type="GO" id="GO:0030313">
    <property type="term" value="C:cell envelope"/>
    <property type="evidence" value="ECO:0007669"/>
    <property type="project" value="UniProtKB-SubCell"/>
</dbReference>
<dbReference type="Proteomes" id="UP000536604">
    <property type="component" value="Unassembled WGS sequence"/>
</dbReference>